<dbReference type="InterPro" id="IPR029044">
    <property type="entry name" value="Nucleotide-diphossugar_trans"/>
</dbReference>
<dbReference type="EMBL" id="JAQQFM010000002">
    <property type="protein sequence ID" value="MFL9923677.1"/>
    <property type="molecule type" value="Genomic_DNA"/>
</dbReference>
<dbReference type="InterPro" id="IPR001173">
    <property type="entry name" value="Glyco_trans_2-like"/>
</dbReference>
<comment type="similarity">
    <text evidence="1">Belongs to the glycosyltransferase 2 family.</text>
</comment>
<dbReference type="RefSeq" id="WP_408155538.1">
    <property type="nucleotide sequence ID" value="NZ_JAQQFM010000002.1"/>
</dbReference>
<dbReference type="PANTHER" id="PTHR43685">
    <property type="entry name" value="GLYCOSYLTRANSFERASE"/>
    <property type="match status" value="1"/>
</dbReference>
<dbReference type="Proteomes" id="UP001629246">
    <property type="component" value="Unassembled WGS sequence"/>
</dbReference>
<reference evidence="5 6" key="1">
    <citation type="journal article" date="2024" name="Chem. Sci.">
        <title>Discovery of megapolipeptins by genome mining of a Burkholderiales bacteria collection.</title>
        <authorList>
            <person name="Paulo B.S."/>
            <person name="Recchia M.J.J."/>
            <person name="Lee S."/>
            <person name="Fergusson C.H."/>
            <person name="Romanowski S.B."/>
            <person name="Hernandez A."/>
            <person name="Krull N."/>
            <person name="Liu D.Y."/>
            <person name="Cavanagh H."/>
            <person name="Bos A."/>
            <person name="Gray C.A."/>
            <person name="Murphy B.T."/>
            <person name="Linington R.G."/>
            <person name="Eustaquio A.S."/>
        </authorList>
    </citation>
    <scope>NUCLEOTIDE SEQUENCE [LARGE SCALE GENOMIC DNA]</scope>
    <source>
        <strain evidence="5 6">RL21-008-BIB-A</strain>
    </source>
</reference>
<proteinExistence type="inferred from homology"/>
<sequence>MATIDVLLPVKNGINFLAESLDSVQSQSFQDWRLLVLDHGSTDGSRELAEQYHARDPRVELHSFPDADGLSGLLNKGLDICDCRYVMRHDADDICYPDRMAISLEAFARNPGCVVIGGQADVINAEGAAIGDMKMPIGSKRVGAASLFRNPVAHPTSMLDFAEVSRLGVRYGNDFLNLLPQEQQIRVMNLAEDYFLFGQLAIQGKCNNVPQKLIKYRWHGNNVSATRFDDQMKVSLRVSRYLVHAFAMLSKVPYFDPAPFCNHGGLLFDVDGQTDFSDEFEKMAASVRDGFDHANEVERELAFRKLASTRHEALLLWRYFFFQTHNEAETGEWDAIRSWLIRRFPGKRRMSAPAESMA</sequence>
<dbReference type="InterPro" id="IPR050834">
    <property type="entry name" value="Glycosyltransf_2"/>
</dbReference>
<comment type="caution">
    <text evidence="5">The sequence shown here is derived from an EMBL/GenBank/DDBJ whole genome shotgun (WGS) entry which is preliminary data.</text>
</comment>
<evidence type="ECO:0000256" key="1">
    <source>
        <dbReference type="ARBA" id="ARBA00006739"/>
    </source>
</evidence>
<gene>
    <name evidence="5" type="ORF">PQR62_05355</name>
</gene>
<organism evidence="5 6">
    <name type="scientific">Herbaspirillum lusitanum</name>
    <dbReference type="NCBI Taxonomy" id="213312"/>
    <lineage>
        <taxon>Bacteria</taxon>
        <taxon>Pseudomonadati</taxon>
        <taxon>Pseudomonadota</taxon>
        <taxon>Betaproteobacteria</taxon>
        <taxon>Burkholderiales</taxon>
        <taxon>Oxalobacteraceae</taxon>
        <taxon>Herbaspirillum</taxon>
    </lineage>
</organism>
<dbReference type="GO" id="GO:0016757">
    <property type="term" value="F:glycosyltransferase activity"/>
    <property type="evidence" value="ECO:0007669"/>
    <property type="project" value="UniProtKB-KW"/>
</dbReference>
<evidence type="ECO:0000256" key="3">
    <source>
        <dbReference type="ARBA" id="ARBA00022679"/>
    </source>
</evidence>
<dbReference type="EC" id="2.4.-.-" evidence="5"/>
<dbReference type="Pfam" id="PF00535">
    <property type="entry name" value="Glycos_transf_2"/>
    <property type="match status" value="1"/>
</dbReference>
<name>A0ABW9A5M6_9BURK</name>
<dbReference type="PANTHER" id="PTHR43685:SF5">
    <property type="entry name" value="GLYCOSYLTRANSFERASE EPSE-RELATED"/>
    <property type="match status" value="1"/>
</dbReference>
<evidence type="ECO:0000313" key="5">
    <source>
        <dbReference type="EMBL" id="MFL9923677.1"/>
    </source>
</evidence>
<keyword evidence="6" id="KW-1185">Reference proteome</keyword>
<accession>A0ABW9A5M6</accession>
<keyword evidence="2 5" id="KW-0328">Glycosyltransferase</keyword>
<keyword evidence="3 5" id="KW-0808">Transferase</keyword>
<evidence type="ECO:0000259" key="4">
    <source>
        <dbReference type="Pfam" id="PF00535"/>
    </source>
</evidence>
<protein>
    <submittedName>
        <fullName evidence="5">Glycosyltransferase</fullName>
        <ecNumber evidence="5">2.4.-.-</ecNumber>
    </submittedName>
</protein>
<evidence type="ECO:0000256" key="2">
    <source>
        <dbReference type="ARBA" id="ARBA00022676"/>
    </source>
</evidence>
<feature type="domain" description="Glycosyltransferase 2-like" evidence="4">
    <location>
        <begin position="6"/>
        <end position="125"/>
    </location>
</feature>
<dbReference type="SUPFAM" id="SSF53448">
    <property type="entry name" value="Nucleotide-diphospho-sugar transferases"/>
    <property type="match status" value="1"/>
</dbReference>
<evidence type="ECO:0000313" key="6">
    <source>
        <dbReference type="Proteomes" id="UP001629246"/>
    </source>
</evidence>
<dbReference type="Gene3D" id="3.90.550.10">
    <property type="entry name" value="Spore Coat Polysaccharide Biosynthesis Protein SpsA, Chain A"/>
    <property type="match status" value="1"/>
</dbReference>